<evidence type="ECO:0000256" key="4">
    <source>
        <dbReference type="ARBA" id="ARBA00012312"/>
    </source>
</evidence>
<evidence type="ECO:0000313" key="12">
    <source>
        <dbReference type="Proteomes" id="UP000009022"/>
    </source>
</evidence>
<dbReference type="PANTHER" id="PTHR10835:SF0">
    <property type="entry name" value="SQUALENE MONOOXYGENASE"/>
    <property type="match status" value="1"/>
</dbReference>
<name>B3S1H7_TRIAD</name>
<dbReference type="AlphaFoldDB" id="B3S1H7"/>
<dbReference type="GO" id="GO:0016126">
    <property type="term" value="P:sterol biosynthetic process"/>
    <property type="evidence" value="ECO:0000318"/>
    <property type="project" value="GO_Central"/>
</dbReference>
<dbReference type="eggNOG" id="KOG1298">
    <property type="taxonomic scope" value="Eukaryota"/>
</dbReference>
<sequence>MKELRRSSQYTPENPEIIIVGSGILGSAMAAVLARDGRRVVVVERDLKEPDRIVGELLQPGGFKALQELGLKAAVEGIDAHCVRGYVVHDIDSGSKVDLSYPNDDSGNIMTGRAFHHGRFVMGLRKLAQAEPNVTMIEATVSELMEEKGNVIGIRYKRKGQDELETLQAPLTIVADGCFSKFRKSLVKSQVSVSSHFVGTLMENCPQTKANHAELVLTPTTPVLIYQVSSHHTRVLVDVRGKLPSDLKEHVKKVSVYMPANIKGPFLEAVENNRLRSMPSSFLPPAPLLKAGVILLGDAFNMRHPLTGGGMTVALNDVIIWRNVLREKLPDVRDNEAVLQCLKNFHWQRKQNHSFVVNVLAQALYQLFSAADEHLKKLRQGCFGYFKLGGRAVDGPVELLSIVSPEPLKLIGHFFAVALYTMYSTVKSEPFYRLPLTILLCSRLLWKACTVILPLIWSEFYTAMRS</sequence>
<dbReference type="Gene3D" id="3.50.50.60">
    <property type="entry name" value="FAD/NAD(P)-binding domain"/>
    <property type="match status" value="1"/>
</dbReference>
<dbReference type="GO" id="GO:0005783">
    <property type="term" value="C:endoplasmic reticulum"/>
    <property type="evidence" value="ECO:0000318"/>
    <property type="project" value="GO_Central"/>
</dbReference>
<comment type="function">
    <text evidence="9">Catalyzes the stereospecific oxidation of squalene to (S)-2,3-epoxysqualene, and is considered to be a rate-limiting enzyme in steroid biosynthesis.</text>
</comment>
<evidence type="ECO:0000256" key="1">
    <source>
        <dbReference type="ARBA" id="ARBA00001974"/>
    </source>
</evidence>
<protein>
    <recommendedName>
        <fullName evidence="4 9">Squalene monooxygenase</fullName>
        <ecNumber evidence="4 9">1.14.14.17</ecNumber>
    </recommendedName>
</protein>
<evidence type="ECO:0000313" key="11">
    <source>
        <dbReference type="EMBL" id="EDV23228.1"/>
    </source>
</evidence>
<dbReference type="Proteomes" id="UP000009022">
    <property type="component" value="Unassembled WGS sequence"/>
</dbReference>
<dbReference type="EMBL" id="DS985247">
    <property type="protein sequence ID" value="EDV23228.1"/>
    <property type="molecule type" value="Genomic_DNA"/>
</dbReference>
<dbReference type="PhylomeDB" id="B3S1H7"/>
<dbReference type="PRINTS" id="PR00420">
    <property type="entry name" value="RNGMNOXGNASE"/>
</dbReference>
<proteinExistence type="inferred from homology"/>
<comment type="cofactor">
    <cofactor evidence="1 9">
        <name>FAD</name>
        <dbReference type="ChEBI" id="CHEBI:57692"/>
    </cofactor>
</comment>
<comment type="similarity">
    <text evidence="3 9">Belongs to the squalene monooxygenase family.</text>
</comment>
<dbReference type="FunFam" id="3.50.50.60:FF:000878">
    <property type="entry name" value="Squalene monooxygenase"/>
    <property type="match status" value="1"/>
</dbReference>
<keyword evidence="12" id="KW-1185">Reference proteome</keyword>
<evidence type="ECO:0000256" key="2">
    <source>
        <dbReference type="ARBA" id="ARBA00004370"/>
    </source>
</evidence>
<dbReference type="HOGENOM" id="CLU_026390_0_0_1"/>
<dbReference type="KEGG" id="tad:TRIADDRAFT_63342"/>
<dbReference type="EC" id="1.14.14.17" evidence="4 9"/>
<evidence type="ECO:0000256" key="9">
    <source>
        <dbReference type="RuleBase" id="RU367121"/>
    </source>
</evidence>
<evidence type="ECO:0000256" key="6">
    <source>
        <dbReference type="ARBA" id="ARBA00022827"/>
    </source>
</evidence>
<dbReference type="PANTHER" id="PTHR10835">
    <property type="entry name" value="SQUALENE MONOOXYGENASE"/>
    <property type="match status" value="1"/>
</dbReference>
<keyword evidence="5 9" id="KW-0285">Flavoprotein</keyword>
<dbReference type="GO" id="GO:0050660">
    <property type="term" value="F:flavin adenine dinucleotide binding"/>
    <property type="evidence" value="ECO:0007669"/>
    <property type="project" value="UniProtKB-UniRule"/>
</dbReference>
<dbReference type="OMA" id="AKRTFYW"/>
<feature type="domain" description="Squalene epoxidase" evidence="10">
    <location>
        <begin position="168"/>
        <end position="439"/>
    </location>
</feature>
<dbReference type="RefSeq" id="XP_002114138.1">
    <property type="nucleotide sequence ID" value="XM_002114102.1"/>
</dbReference>
<keyword evidence="9" id="KW-0256">Endoplasmic reticulum</keyword>
<keyword evidence="6 9" id="KW-0274">FAD</keyword>
<dbReference type="InterPro" id="IPR013698">
    <property type="entry name" value="Squalene_epoxidase"/>
</dbReference>
<dbReference type="SUPFAM" id="SSF51905">
    <property type="entry name" value="FAD/NAD(P)-binding domain"/>
    <property type="match status" value="1"/>
</dbReference>
<keyword evidence="8 9" id="KW-0472">Membrane</keyword>
<dbReference type="STRING" id="10228.B3S1H7"/>
<organism evidence="11 12">
    <name type="scientific">Trichoplax adhaerens</name>
    <name type="common">Trichoplax reptans</name>
    <dbReference type="NCBI Taxonomy" id="10228"/>
    <lineage>
        <taxon>Eukaryota</taxon>
        <taxon>Metazoa</taxon>
        <taxon>Placozoa</taxon>
        <taxon>Uniplacotomia</taxon>
        <taxon>Trichoplacea</taxon>
        <taxon>Trichoplacidae</taxon>
        <taxon>Trichoplax</taxon>
    </lineage>
</organism>
<dbReference type="OrthoDB" id="1678617at2759"/>
<comment type="subcellular location">
    <subcellularLocation>
        <location evidence="9">Endoplasmic reticulum membrane</location>
        <topology evidence="9">Peripheral membrane protein</topology>
    </subcellularLocation>
    <subcellularLocation>
        <location evidence="2">Membrane</location>
    </subcellularLocation>
</comment>
<dbReference type="CTD" id="6755668"/>
<dbReference type="InParanoid" id="B3S1H7"/>
<evidence type="ECO:0000256" key="3">
    <source>
        <dbReference type="ARBA" id="ARBA00008802"/>
    </source>
</evidence>
<evidence type="ECO:0000256" key="7">
    <source>
        <dbReference type="ARBA" id="ARBA00023002"/>
    </source>
</evidence>
<dbReference type="Pfam" id="PF13450">
    <property type="entry name" value="NAD_binding_8"/>
    <property type="match status" value="1"/>
</dbReference>
<dbReference type="GO" id="GO:0005789">
    <property type="term" value="C:endoplasmic reticulum membrane"/>
    <property type="evidence" value="ECO:0007669"/>
    <property type="project" value="UniProtKB-SubCell"/>
</dbReference>
<gene>
    <name evidence="11" type="ORF">TRIADDRAFT_63342</name>
</gene>
<comment type="catalytic activity">
    <reaction evidence="9">
        <text>squalene + reduced [NADPH--hemoprotein reductase] + O2 = (S)-2,3-epoxysqualene + oxidized [NADPH--hemoprotein reductase] + H2O + H(+)</text>
        <dbReference type="Rhea" id="RHEA:25282"/>
        <dbReference type="Rhea" id="RHEA-COMP:11964"/>
        <dbReference type="Rhea" id="RHEA-COMP:11965"/>
        <dbReference type="ChEBI" id="CHEBI:15377"/>
        <dbReference type="ChEBI" id="CHEBI:15378"/>
        <dbReference type="ChEBI" id="CHEBI:15379"/>
        <dbReference type="ChEBI" id="CHEBI:15440"/>
        <dbReference type="ChEBI" id="CHEBI:15441"/>
        <dbReference type="ChEBI" id="CHEBI:57618"/>
        <dbReference type="ChEBI" id="CHEBI:58210"/>
        <dbReference type="EC" id="1.14.14.17"/>
    </reaction>
</comment>
<evidence type="ECO:0000259" key="10">
    <source>
        <dbReference type="Pfam" id="PF08491"/>
    </source>
</evidence>
<keyword evidence="7 9" id="KW-0560">Oxidoreductase</keyword>
<dbReference type="FunCoup" id="B3S1H7">
    <property type="interactions" value="278"/>
</dbReference>
<reference evidence="11 12" key="1">
    <citation type="journal article" date="2008" name="Nature">
        <title>The Trichoplax genome and the nature of placozoans.</title>
        <authorList>
            <person name="Srivastava M."/>
            <person name="Begovic E."/>
            <person name="Chapman J."/>
            <person name="Putnam N.H."/>
            <person name="Hellsten U."/>
            <person name="Kawashima T."/>
            <person name="Kuo A."/>
            <person name="Mitros T."/>
            <person name="Salamov A."/>
            <person name="Carpenter M.L."/>
            <person name="Signorovitch A.Y."/>
            <person name="Moreno M.A."/>
            <person name="Kamm K."/>
            <person name="Grimwood J."/>
            <person name="Schmutz J."/>
            <person name="Shapiro H."/>
            <person name="Grigoriev I.V."/>
            <person name="Buss L.W."/>
            <person name="Schierwater B."/>
            <person name="Dellaporta S.L."/>
            <person name="Rokhsar D.S."/>
        </authorList>
    </citation>
    <scope>NUCLEOTIDE SEQUENCE [LARGE SCALE GENOMIC DNA]</scope>
    <source>
        <strain evidence="11 12">Grell-BS-1999</strain>
    </source>
</reference>
<dbReference type="InterPro" id="IPR040125">
    <property type="entry name" value="Squalene_monox"/>
</dbReference>
<dbReference type="Pfam" id="PF08491">
    <property type="entry name" value="SE"/>
    <property type="match status" value="1"/>
</dbReference>
<evidence type="ECO:0000256" key="8">
    <source>
        <dbReference type="ARBA" id="ARBA00023136"/>
    </source>
</evidence>
<evidence type="ECO:0000256" key="5">
    <source>
        <dbReference type="ARBA" id="ARBA00022630"/>
    </source>
</evidence>
<dbReference type="InterPro" id="IPR036188">
    <property type="entry name" value="FAD/NAD-bd_sf"/>
</dbReference>
<dbReference type="UniPathway" id="UPA00767">
    <property type="reaction ID" value="UER00752"/>
</dbReference>
<accession>B3S1H7</accession>
<dbReference type="GO" id="GO:0004506">
    <property type="term" value="F:squalene monooxygenase activity"/>
    <property type="evidence" value="ECO:0000318"/>
    <property type="project" value="GO_Central"/>
</dbReference>
<dbReference type="GeneID" id="6755668"/>